<dbReference type="AlphaFoldDB" id="A0A0D0EK54"/>
<sequence>MYVFPKAIKLIGTSSKKEALKVNHHESITKRTIFFSNSNNHITIFLKFPSYFSIFFPTFTEVKIT</sequence>
<dbReference type="EMBL" id="JPRK01000014">
    <property type="protein sequence ID" value="KIO51600.1"/>
    <property type="molecule type" value="Genomic_DNA"/>
</dbReference>
<name>A0A0D0EK54_9FLAO</name>
<keyword evidence="4" id="KW-1185">Reference proteome</keyword>
<proteinExistence type="predicted"/>
<accession>A0A0D0EK54</accession>
<comment type="caution">
    <text evidence="1">The sequence shown here is derived from an EMBL/GenBank/DDBJ whole genome shotgun (WGS) entry which is preliminary data.</text>
</comment>
<dbReference type="EMBL" id="MUGX01000017">
    <property type="protein sequence ID" value="OXA86313.1"/>
    <property type="molecule type" value="Genomic_DNA"/>
</dbReference>
<evidence type="ECO:0000313" key="1">
    <source>
        <dbReference type="EMBL" id="KIO51600.1"/>
    </source>
</evidence>
<reference evidence="1 3" key="1">
    <citation type="submission" date="2015-01" db="EMBL/GenBank/DDBJ databases">
        <title>Genome of Flavobacterium hibernum DSM 12611.</title>
        <authorList>
            <person name="Stropko S.J."/>
            <person name="Pipes S.E."/>
            <person name="Newman J.D."/>
        </authorList>
    </citation>
    <scope>NUCLEOTIDE SEQUENCE [LARGE SCALE GENOMIC DNA]</scope>
    <source>
        <strain evidence="1 3">DSM 12611</strain>
    </source>
</reference>
<organism evidence="1 3">
    <name type="scientific">Flavobacterium hibernum</name>
    <dbReference type="NCBI Taxonomy" id="37752"/>
    <lineage>
        <taxon>Bacteria</taxon>
        <taxon>Pseudomonadati</taxon>
        <taxon>Bacteroidota</taxon>
        <taxon>Flavobacteriia</taxon>
        <taxon>Flavobacteriales</taxon>
        <taxon>Flavobacteriaceae</taxon>
        <taxon>Flavobacterium</taxon>
    </lineage>
</organism>
<evidence type="ECO:0000313" key="2">
    <source>
        <dbReference type="EMBL" id="OXA86313.1"/>
    </source>
</evidence>
<dbReference type="Proteomes" id="UP000198302">
    <property type="component" value="Unassembled WGS sequence"/>
</dbReference>
<gene>
    <name evidence="2" type="ORF">B0A73_14320</name>
    <name evidence="1" type="ORF">IW18_16775</name>
</gene>
<protein>
    <submittedName>
        <fullName evidence="1">Uncharacterized protein</fullName>
    </submittedName>
</protein>
<evidence type="ECO:0000313" key="3">
    <source>
        <dbReference type="Proteomes" id="UP000032061"/>
    </source>
</evidence>
<reference evidence="2 4" key="2">
    <citation type="submission" date="2016-11" db="EMBL/GenBank/DDBJ databases">
        <title>Whole genomes of Flavobacteriaceae.</title>
        <authorList>
            <person name="Stine C."/>
            <person name="Li C."/>
            <person name="Tadesse D."/>
        </authorList>
    </citation>
    <scope>NUCLEOTIDE SEQUENCE [LARGE SCALE GENOMIC DNA]</scope>
    <source>
        <strain evidence="2 4">ATCC 51468</strain>
    </source>
</reference>
<dbReference type="Proteomes" id="UP000032061">
    <property type="component" value="Unassembled WGS sequence"/>
</dbReference>
<evidence type="ECO:0000313" key="4">
    <source>
        <dbReference type="Proteomes" id="UP000198302"/>
    </source>
</evidence>